<accession>Q98RV0</accession>
<protein>
    <recommendedName>
        <fullName evidence="1">Brix domain-containing protein</fullName>
    </recommendedName>
</protein>
<name>Q98RV0_GUITH</name>
<dbReference type="PROSITE" id="PS50833">
    <property type="entry name" value="BRIX"/>
    <property type="match status" value="1"/>
</dbReference>
<dbReference type="GeneID" id="857337"/>
<feature type="domain" description="Brix" evidence="1">
    <location>
        <begin position="1"/>
        <end position="224"/>
    </location>
</feature>
<proteinExistence type="predicted"/>
<organism evidence="2 3">
    <name type="scientific">Guillardia theta</name>
    <name type="common">Cryptophyte</name>
    <name type="synonym">Cryptomonas phi</name>
    <dbReference type="NCBI Taxonomy" id="55529"/>
    <lineage>
        <taxon>Eukaryota</taxon>
        <taxon>Cryptophyceae</taxon>
        <taxon>Pyrenomonadales</taxon>
        <taxon>Geminigeraceae</taxon>
        <taxon>Guillardia</taxon>
    </lineage>
</organism>
<dbReference type="AlphaFoldDB" id="Q98RV0"/>
<evidence type="ECO:0000259" key="1">
    <source>
        <dbReference type="PROSITE" id="PS50833"/>
    </source>
</evidence>
<evidence type="ECO:0000313" key="3">
    <source>
        <dbReference type="Proteomes" id="UP000242167"/>
    </source>
</evidence>
<reference evidence="2 3" key="1">
    <citation type="journal article" date="2001" name="Nature">
        <title>The highly reduced genome of an enslaved algal nucleus.</title>
        <authorList>
            <person name="Douglas S."/>
            <person name="Zauner S."/>
            <person name="Fraunholz M."/>
            <person name="Beaton M."/>
            <person name="Penny S."/>
            <person name="Deng L."/>
            <person name="Wu X."/>
            <person name="Reith M."/>
            <person name="Cavalier-Smith T."/>
            <person name="Maier U."/>
        </authorList>
    </citation>
    <scope>NUCLEOTIDE SEQUENCE [LARGE SCALE GENOMIC DNA]</scope>
</reference>
<dbReference type="RefSeq" id="XP_001713554.1">
    <property type="nucleotide sequence ID" value="XM_001713502.1"/>
</dbReference>
<geneLocation type="nucleomorph" evidence="2"/>
<dbReference type="EMBL" id="AF165818">
    <property type="protein sequence ID" value="AAK39849.1"/>
    <property type="molecule type" value="Genomic_DNA"/>
</dbReference>
<sequence>MLLLINNFKKSKKLFKLSKELFHVFPGKIITSIRLIEKIITKYPNLCKFLNIQTIFFFSCKKISFFFSIIKPTTGLIIIFEVFNFSLGIEIHRNNFSKKKNKNIFLIFSNSINNQVEGRLLHNVFNETFPFSEYDFLYCLTKSKLLFLNYFEYDLLKHSYEFRSYIVQVSYLNISRKIRKNNSKNLLIKHESKLDLTHKIQGKNFLIRSSENGPKLSLKLVIVK</sequence>
<dbReference type="Proteomes" id="UP000242167">
    <property type="component" value="Nucleomorph 1"/>
</dbReference>
<dbReference type="GO" id="GO:0006364">
    <property type="term" value="P:rRNA processing"/>
    <property type="evidence" value="ECO:0007669"/>
    <property type="project" value="InterPro"/>
</dbReference>
<dbReference type="PIR" id="G90089">
    <property type="entry name" value="G90089"/>
</dbReference>
<gene>
    <name evidence="2" type="primary">orf224</name>
</gene>
<dbReference type="InterPro" id="IPR007109">
    <property type="entry name" value="Brix"/>
</dbReference>
<evidence type="ECO:0000313" key="2">
    <source>
        <dbReference type="EMBL" id="AAK39849.1"/>
    </source>
</evidence>
<dbReference type="GO" id="GO:0019843">
    <property type="term" value="F:rRNA binding"/>
    <property type="evidence" value="ECO:0007669"/>
    <property type="project" value="InterPro"/>
</dbReference>
<keyword evidence="2" id="KW-0542">Nucleomorph</keyword>